<gene>
    <name evidence="1" type="ORF">KSP40_PGU016134</name>
</gene>
<comment type="caution">
    <text evidence="1">The sequence shown here is derived from an EMBL/GenBank/DDBJ whole genome shotgun (WGS) entry which is preliminary data.</text>
</comment>
<evidence type="ECO:0000313" key="1">
    <source>
        <dbReference type="EMBL" id="KAK8940213.1"/>
    </source>
</evidence>
<evidence type="ECO:0000313" key="2">
    <source>
        <dbReference type="Proteomes" id="UP001412067"/>
    </source>
</evidence>
<dbReference type="Proteomes" id="UP001412067">
    <property type="component" value="Unassembled WGS sequence"/>
</dbReference>
<dbReference type="EMBL" id="JBBWWR010000020">
    <property type="protein sequence ID" value="KAK8940213.1"/>
    <property type="molecule type" value="Genomic_DNA"/>
</dbReference>
<sequence length="106" mass="11565">MGIEASGAGMRDSVRSGKKTLKELEGSLNADHIGKSIFFKPTFLSSYKLLAAQTYPPPVSPSCWRYHAASLHRSRAAAASYLGADEDAHWMGVLPQNLVAENTSRW</sequence>
<proteinExistence type="predicted"/>
<reference evidence="1 2" key="1">
    <citation type="journal article" date="2022" name="Nat. Plants">
        <title>Genomes of leafy and leafless Platanthera orchids illuminate the evolution of mycoheterotrophy.</title>
        <authorList>
            <person name="Li M.H."/>
            <person name="Liu K.W."/>
            <person name="Li Z."/>
            <person name="Lu H.C."/>
            <person name="Ye Q.L."/>
            <person name="Zhang D."/>
            <person name="Wang J.Y."/>
            <person name="Li Y.F."/>
            <person name="Zhong Z.M."/>
            <person name="Liu X."/>
            <person name="Yu X."/>
            <person name="Liu D.K."/>
            <person name="Tu X.D."/>
            <person name="Liu B."/>
            <person name="Hao Y."/>
            <person name="Liao X.Y."/>
            <person name="Jiang Y.T."/>
            <person name="Sun W.H."/>
            <person name="Chen J."/>
            <person name="Chen Y.Q."/>
            <person name="Ai Y."/>
            <person name="Zhai J.W."/>
            <person name="Wu S.S."/>
            <person name="Zhou Z."/>
            <person name="Hsiao Y.Y."/>
            <person name="Wu W.L."/>
            <person name="Chen Y.Y."/>
            <person name="Lin Y.F."/>
            <person name="Hsu J.L."/>
            <person name="Li C.Y."/>
            <person name="Wang Z.W."/>
            <person name="Zhao X."/>
            <person name="Zhong W.Y."/>
            <person name="Ma X.K."/>
            <person name="Ma L."/>
            <person name="Huang J."/>
            <person name="Chen G.Z."/>
            <person name="Huang M.Z."/>
            <person name="Huang L."/>
            <person name="Peng D.H."/>
            <person name="Luo Y.B."/>
            <person name="Zou S.Q."/>
            <person name="Chen S.P."/>
            <person name="Lan S."/>
            <person name="Tsai W.C."/>
            <person name="Van de Peer Y."/>
            <person name="Liu Z.J."/>
        </authorList>
    </citation>
    <scope>NUCLEOTIDE SEQUENCE [LARGE SCALE GENOMIC DNA]</scope>
    <source>
        <strain evidence="1">Lor288</strain>
    </source>
</reference>
<accession>A0ABR2LHI6</accession>
<name>A0ABR2LHI6_9ASPA</name>
<organism evidence="1 2">
    <name type="scientific">Platanthera guangdongensis</name>
    <dbReference type="NCBI Taxonomy" id="2320717"/>
    <lineage>
        <taxon>Eukaryota</taxon>
        <taxon>Viridiplantae</taxon>
        <taxon>Streptophyta</taxon>
        <taxon>Embryophyta</taxon>
        <taxon>Tracheophyta</taxon>
        <taxon>Spermatophyta</taxon>
        <taxon>Magnoliopsida</taxon>
        <taxon>Liliopsida</taxon>
        <taxon>Asparagales</taxon>
        <taxon>Orchidaceae</taxon>
        <taxon>Orchidoideae</taxon>
        <taxon>Orchideae</taxon>
        <taxon>Orchidinae</taxon>
        <taxon>Platanthera</taxon>
    </lineage>
</organism>
<protein>
    <submittedName>
        <fullName evidence="1">Uncharacterized protein</fullName>
    </submittedName>
</protein>
<keyword evidence="2" id="KW-1185">Reference proteome</keyword>